<dbReference type="EMBL" id="LGTL01000028">
    <property type="protein sequence ID" value="KPA74759.1"/>
    <property type="molecule type" value="Genomic_DNA"/>
</dbReference>
<proteinExistence type="inferred from homology"/>
<dbReference type="OMA" id="FAASERC"/>
<evidence type="ECO:0000313" key="4">
    <source>
        <dbReference type="Proteomes" id="UP000037923"/>
    </source>
</evidence>
<dbReference type="Pfam" id="PF00857">
    <property type="entry name" value="Isochorismatase"/>
    <property type="match status" value="1"/>
</dbReference>
<evidence type="ECO:0000259" key="2">
    <source>
        <dbReference type="Pfam" id="PF00857"/>
    </source>
</evidence>
<sequence>MSLSSFIAPRSHLLQQYTSCRTMFLCCDIQEKLRKRIPKFNNAVVVSNLMADFHDVLTPKYATFVATEHAPELAGPFVKDIRLPAGTHIMTKYQPSMLLPDVSSLLEGDEAKGVLPVRQAVLWGHESHVCILHTADALLQRNIRVAVLVDGCAAQHAIDHEAAVQTMASWDGLTLSTIESVVMQLTQNDHAMVKDLWKLLRTRREQLA</sequence>
<organism evidence="3 4">
    <name type="scientific">Leptomonas pyrrhocoris</name>
    <name type="common">Firebug parasite</name>
    <dbReference type="NCBI Taxonomy" id="157538"/>
    <lineage>
        <taxon>Eukaryota</taxon>
        <taxon>Discoba</taxon>
        <taxon>Euglenozoa</taxon>
        <taxon>Kinetoplastea</taxon>
        <taxon>Metakinetoplastina</taxon>
        <taxon>Trypanosomatida</taxon>
        <taxon>Trypanosomatidae</taxon>
        <taxon>Leishmaniinae</taxon>
        <taxon>Leptomonas</taxon>
    </lineage>
</organism>
<protein>
    <submittedName>
        <fullName evidence="3">Putative mitochondrial associated ribonuclease</fullName>
    </submittedName>
</protein>
<dbReference type="InterPro" id="IPR050993">
    <property type="entry name" value="Isochorismatase_domain"/>
</dbReference>
<accession>A0A0N1J4A8</accession>
<dbReference type="InterPro" id="IPR036380">
    <property type="entry name" value="Isochorismatase-like_sf"/>
</dbReference>
<dbReference type="SUPFAM" id="SSF52499">
    <property type="entry name" value="Isochorismatase-like hydrolases"/>
    <property type="match status" value="1"/>
</dbReference>
<dbReference type="Proteomes" id="UP000037923">
    <property type="component" value="Unassembled WGS sequence"/>
</dbReference>
<feature type="domain" description="Isochorismatase-like" evidence="2">
    <location>
        <begin position="22"/>
        <end position="177"/>
    </location>
</feature>
<dbReference type="RefSeq" id="XP_015653195.1">
    <property type="nucleotide sequence ID" value="XM_015808304.1"/>
</dbReference>
<gene>
    <name evidence="3" type="ORF">ABB37_09050</name>
</gene>
<dbReference type="RefSeq" id="XP_015653197.1">
    <property type="nucleotide sequence ID" value="XM_015808306.1"/>
</dbReference>
<dbReference type="PANTHER" id="PTHR14119">
    <property type="entry name" value="HYDROLASE"/>
    <property type="match status" value="1"/>
</dbReference>
<comment type="similarity">
    <text evidence="1">Belongs to the isochorismatase family.</text>
</comment>
<evidence type="ECO:0000256" key="1">
    <source>
        <dbReference type="ARBA" id="ARBA00006336"/>
    </source>
</evidence>
<dbReference type="EMBL" id="LGTL01000028">
    <property type="protein sequence ID" value="KPA74757.1"/>
    <property type="molecule type" value="Genomic_DNA"/>
</dbReference>
<dbReference type="EMBL" id="LGTL01000028">
    <property type="protein sequence ID" value="KPA74756.1"/>
    <property type="molecule type" value="Genomic_DNA"/>
</dbReference>
<comment type="caution">
    <text evidence="3">The sequence shown here is derived from an EMBL/GenBank/DDBJ whole genome shotgun (WGS) entry which is preliminary data.</text>
</comment>
<name>A0A0N1J4A8_LEPPY</name>
<dbReference type="OrthoDB" id="269496at2759"/>
<dbReference type="Gene3D" id="3.40.50.850">
    <property type="entry name" value="Isochorismatase-like"/>
    <property type="match status" value="1"/>
</dbReference>
<dbReference type="EMBL" id="LGTL01000028">
    <property type="protein sequence ID" value="KPA74758.1"/>
    <property type="molecule type" value="Genomic_DNA"/>
</dbReference>
<reference evidence="3 4" key="1">
    <citation type="submission" date="2015-07" db="EMBL/GenBank/DDBJ databases">
        <title>High-quality genome of monoxenous trypanosomatid Leptomonas pyrrhocoris.</title>
        <authorList>
            <person name="Flegontov P."/>
            <person name="Butenko A."/>
            <person name="Firsov S."/>
            <person name="Vlcek C."/>
            <person name="Logacheva M.D."/>
            <person name="Field M."/>
            <person name="Filatov D."/>
            <person name="Flegontova O."/>
            <person name="Gerasimov E."/>
            <person name="Jackson A.P."/>
            <person name="Kelly S."/>
            <person name="Opperdoes F."/>
            <person name="O'Reilly A."/>
            <person name="Votypka J."/>
            <person name="Yurchenko V."/>
            <person name="Lukes J."/>
        </authorList>
    </citation>
    <scope>NUCLEOTIDE SEQUENCE [LARGE SCALE GENOMIC DNA]</scope>
    <source>
        <strain evidence="3">H10</strain>
    </source>
</reference>
<dbReference type="PANTHER" id="PTHR14119:SF3">
    <property type="entry name" value="ISOCHORISMATASE DOMAIN-CONTAINING PROTEIN 2"/>
    <property type="match status" value="1"/>
</dbReference>
<keyword evidence="4" id="KW-1185">Reference proteome</keyword>
<dbReference type="AlphaFoldDB" id="A0A0N1J4A8"/>
<dbReference type="VEuPathDB" id="TriTrypDB:LpyrH10_28_0830"/>
<dbReference type="RefSeq" id="XP_015653198.1">
    <property type="nucleotide sequence ID" value="XM_015808307.1"/>
</dbReference>
<dbReference type="GeneID" id="26909333"/>
<evidence type="ECO:0000313" key="3">
    <source>
        <dbReference type="EMBL" id="KPA74758.1"/>
    </source>
</evidence>
<dbReference type="InterPro" id="IPR000868">
    <property type="entry name" value="Isochorismatase-like_dom"/>
</dbReference>
<dbReference type="RefSeq" id="XP_015653196.1">
    <property type="nucleotide sequence ID" value="XM_015808305.1"/>
</dbReference>